<dbReference type="AlphaFoldDB" id="A0A645DUW6"/>
<reference evidence="1" key="1">
    <citation type="submission" date="2019-08" db="EMBL/GenBank/DDBJ databases">
        <authorList>
            <person name="Kucharzyk K."/>
            <person name="Murdoch R.W."/>
            <person name="Higgins S."/>
            <person name="Loffler F."/>
        </authorList>
    </citation>
    <scope>NUCLEOTIDE SEQUENCE</scope>
</reference>
<dbReference type="NCBIfam" id="TIGR02532">
    <property type="entry name" value="IV_pilin_GFxxxE"/>
    <property type="match status" value="1"/>
</dbReference>
<dbReference type="PANTHER" id="PTHR30093:SF2">
    <property type="entry name" value="TYPE II SECRETION SYSTEM PROTEIN H"/>
    <property type="match status" value="1"/>
</dbReference>
<dbReference type="InterPro" id="IPR045584">
    <property type="entry name" value="Pilin-like"/>
</dbReference>
<name>A0A645DUW6_9ZZZZ</name>
<dbReference type="PANTHER" id="PTHR30093">
    <property type="entry name" value="GENERAL SECRETION PATHWAY PROTEIN G"/>
    <property type="match status" value="1"/>
</dbReference>
<accession>A0A645DUW6</accession>
<proteinExistence type="predicted"/>
<protein>
    <recommendedName>
        <fullName evidence="2">Type II secretion system protein G</fullName>
    </recommendedName>
</protein>
<sequence>MKRNFTLIELLIVIAIIAILTAMLLPALSKARTAAQRSTCANQLKQIGQGFFLYAAENSDLLPCAYDGDTQLSMQEPNGNRKNGTASWMPLTGAYLKNGKLYQCPAEKEKLNGDSMNWKTNYAANSLLRVKTSAVAGKWRKITGSRRPAASALVMDSDGPVRWTWSFGSSFGKPLLSHGDRYNVLFAEGHVGSDNHLSWDSSFFTGISYPAGDRGKLYYDWNDGGGKSSTWK</sequence>
<dbReference type="EMBL" id="VSSQ01040129">
    <property type="protein sequence ID" value="MPM93300.1"/>
    <property type="molecule type" value="Genomic_DNA"/>
</dbReference>
<comment type="caution">
    <text evidence="1">The sequence shown here is derived from an EMBL/GenBank/DDBJ whole genome shotgun (WGS) entry which is preliminary data.</text>
</comment>
<dbReference type="Gene3D" id="3.30.700.10">
    <property type="entry name" value="Glycoprotein, Type 4 Pilin"/>
    <property type="match status" value="1"/>
</dbReference>
<evidence type="ECO:0008006" key="2">
    <source>
        <dbReference type="Google" id="ProtNLM"/>
    </source>
</evidence>
<organism evidence="1">
    <name type="scientific">bioreactor metagenome</name>
    <dbReference type="NCBI Taxonomy" id="1076179"/>
    <lineage>
        <taxon>unclassified sequences</taxon>
        <taxon>metagenomes</taxon>
        <taxon>ecological metagenomes</taxon>
    </lineage>
</organism>
<dbReference type="SUPFAM" id="SSF54523">
    <property type="entry name" value="Pili subunits"/>
    <property type="match status" value="1"/>
</dbReference>
<evidence type="ECO:0000313" key="1">
    <source>
        <dbReference type="EMBL" id="MPM93300.1"/>
    </source>
</evidence>
<gene>
    <name evidence="1" type="ORF">SDC9_140436</name>
</gene>
<dbReference type="InterPro" id="IPR012902">
    <property type="entry name" value="N_methyl_site"/>
</dbReference>